<evidence type="ECO:0000259" key="1">
    <source>
        <dbReference type="Pfam" id="PF03795"/>
    </source>
</evidence>
<reference evidence="2 3" key="2">
    <citation type="journal article" date="2017" name="Sci. Rep.">
        <title>Ant-infecting Ophiocordyceps genomes reveal a high diversity of potential behavioral manipulation genes and a possible major role for enterotoxins.</title>
        <authorList>
            <person name="de Bekker C."/>
            <person name="Ohm R.A."/>
            <person name="Evans H.C."/>
            <person name="Brachmann A."/>
            <person name="Hughes D.P."/>
        </authorList>
    </citation>
    <scope>NUCLEOTIDE SEQUENCE [LARGE SCALE GENOMIC DNA]</scope>
    <source>
        <strain evidence="2 3">SC16a</strain>
    </source>
</reference>
<dbReference type="STRING" id="268505.A0A2A9PF34"/>
<dbReference type="Pfam" id="PF03795">
    <property type="entry name" value="YCII"/>
    <property type="match status" value="1"/>
</dbReference>
<protein>
    <recommendedName>
        <fullName evidence="1">YCII-related domain-containing protein</fullName>
    </recommendedName>
</protein>
<dbReference type="Gene3D" id="3.30.70.1060">
    <property type="entry name" value="Dimeric alpha+beta barrel"/>
    <property type="match status" value="1"/>
</dbReference>
<proteinExistence type="predicted"/>
<name>A0A2A9PF34_OPHUN</name>
<dbReference type="Proteomes" id="UP000037136">
    <property type="component" value="Unassembled WGS sequence"/>
</dbReference>
<feature type="domain" description="YCII-related" evidence="1">
    <location>
        <begin position="3"/>
        <end position="109"/>
    </location>
</feature>
<gene>
    <name evidence="2" type="ORF">XA68_11562</name>
</gene>
<dbReference type="OrthoDB" id="3933054at2759"/>
<comment type="caution">
    <text evidence="2">The sequence shown here is derived from an EMBL/GenBank/DDBJ whole genome shotgun (WGS) entry which is preliminary data.</text>
</comment>
<evidence type="ECO:0000313" key="3">
    <source>
        <dbReference type="Proteomes" id="UP000037136"/>
    </source>
</evidence>
<dbReference type="AlphaFoldDB" id="A0A2A9PF34"/>
<dbReference type="InterPro" id="IPR005545">
    <property type="entry name" value="YCII"/>
</dbReference>
<dbReference type="InterPro" id="IPR011008">
    <property type="entry name" value="Dimeric_a/b-barrel"/>
</dbReference>
<sequence>MPRYMFLIKSDPHRAEKGDMEPPTELFEAMAQFNEDMAHAGVLIAAEGFRPTAEDGYRIKFNANDPHDAVSGPFDVSKEDHICGFWLIHTKTTEEALSWAKKVPFTEGELVMRKVGYCHELGANYTQELKDREGKLRDKMEQNAKAVKV</sequence>
<dbReference type="PANTHER" id="PTHR35174">
    <property type="entry name" value="BLL7171 PROTEIN-RELATED"/>
    <property type="match status" value="1"/>
</dbReference>
<accession>A0A2A9PF34</accession>
<dbReference type="EMBL" id="LAZP02000157">
    <property type="protein sequence ID" value="PFH60009.1"/>
    <property type="molecule type" value="Genomic_DNA"/>
</dbReference>
<organism evidence="2 3">
    <name type="scientific">Ophiocordyceps unilateralis</name>
    <name type="common">Zombie-ant fungus</name>
    <name type="synonym">Torrubia unilateralis</name>
    <dbReference type="NCBI Taxonomy" id="268505"/>
    <lineage>
        <taxon>Eukaryota</taxon>
        <taxon>Fungi</taxon>
        <taxon>Dikarya</taxon>
        <taxon>Ascomycota</taxon>
        <taxon>Pezizomycotina</taxon>
        <taxon>Sordariomycetes</taxon>
        <taxon>Hypocreomycetidae</taxon>
        <taxon>Hypocreales</taxon>
        <taxon>Ophiocordycipitaceae</taxon>
        <taxon>Ophiocordyceps</taxon>
    </lineage>
</organism>
<reference evidence="2 3" key="1">
    <citation type="journal article" date="2015" name="BMC Genomics">
        <title>Gene expression during zombie ant biting behavior reflects the complexity underlying fungal parasitic behavioral manipulation.</title>
        <authorList>
            <person name="de Bekker C."/>
            <person name="Ohm R.A."/>
            <person name="Loreto R.G."/>
            <person name="Sebastian A."/>
            <person name="Albert I."/>
            <person name="Merrow M."/>
            <person name="Brachmann A."/>
            <person name="Hughes D.P."/>
        </authorList>
    </citation>
    <scope>NUCLEOTIDE SEQUENCE [LARGE SCALE GENOMIC DNA]</scope>
    <source>
        <strain evidence="2 3">SC16a</strain>
    </source>
</reference>
<keyword evidence="3" id="KW-1185">Reference proteome</keyword>
<dbReference type="SUPFAM" id="SSF54909">
    <property type="entry name" value="Dimeric alpha+beta barrel"/>
    <property type="match status" value="1"/>
</dbReference>
<evidence type="ECO:0000313" key="2">
    <source>
        <dbReference type="EMBL" id="PFH60009.1"/>
    </source>
</evidence>